<dbReference type="CDD" id="cd02440">
    <property type="entry name" value="AdoMet_MTases"/>
    <property type="match status" value="1"/>
</dbReference>
<dbReference type="Proteomes" id="UP000025227">
    <property type="component" value="Unplaced"/>
</dbReference>
<protein>
    <submittedName>
        <fullName evidence="3">Methyltranfer_dom domain-containing protein</fullName>
    </submittedName>
</protein>
<proteinExistence type="predicted"/>
<evidence type="ECO:0000313" key="2">
    <source>
        <dbReference type="Proteomes" id="UP000025227"/>
    </source>
</evidence>
<dbReference type="Gene3D" id="3.40.50.150">
    <property type="entry name" value="Vaccinia Virus protein VP39"/>
    <property type="match status" value="1"/>
</dbReference>
<organism evidence="2 3">
    <name type="scientific">Haemonchus contortus</name>
    <name type="common">Barber pole worm</name>
    <dbReference type="NCBI Taxonomy" id="6289"/>
    <lineage>
        <taxon>Eukaryota</taxon>
        <taxon>Metazoa</taxon>
        <taxon>Ecdysozoa</taxon>
        <taxon>Nematoda</taxon>
        <taxon>Chromadorea</taxon>
        <taxon>Rhabditida</taxon>
        <taxon>Rhabditina</taxon>
        <taxon>Rhabditomorpha</taxon>
        <taxon>Strongyloidea</taxon>
        <taxon>Trichostrongylidae</taxon>
        <taxon>Haemonchus</taxon>
    </lineage>
</organism>
<dbReference type="PANTHER" id="PTHR43861">
    <property type="entry name" value="TRANS-ACONITATE 2-METHYLTRANSFERASE-RELATED"/>
    <property type="match status" value="1"/>
</dbReference>
<dbReference type="WBParaSite" id="HCON_00153510-00001">
    <property type="protein sequence ID" value="HCON_00153510-00001"/>
    <property type="gene ID" value="HCON_00153510"/>
</dbReference>
<dbReference type="PANTHER" id="PTHR43861:SF1">
    <property type="entry name" value="TRANS-ACONITATE 2-METHYLTRANSFERASE"/>
    <property type="match status" value="1"/>
</dbReference>
<dbReference type="AlphaFoldDB" id="A0A7I4YWZ9"/>
<name>A0A7I4YWZ9_HAECO</name>
<dbReference type="Pfam" id="PF13847">
    <property type="entry name" value="Methyltransf_31"/>
    <property type="match status" value="1"/>
</dbReference>
<feature type="domain" description="Methyltransferase" evidence="1">
    <location>
        <begin position="38"/>
        <end position="143"/>
    </location>
</feature>
<dbReference type="SUPFAM" id="SSF53335">
    <property type="entry name" value="S-adenosyl-L-methionine-dependent methyltransferases"/>
    <property type="match status" value="1"/>
</dbReference>
<dbReference type="InterPro" id="IPR029063">
    <property type="entry name" value="SAM-dependent_MTases_sf"/>
</dbReference>
<evidence type="ECO:0000313" key="3">
    <source>
        <dbReference type="WBParaSite" id="HCON_00153510-00001"/>
    </source>
</evidence>
<accession>A0A7I4YWZ9</accession>
<reference evidence="3" key="1">
    <citation type="submission" date="2020-12" db="UniProtKB">
        <authorList>
            <consortium name="WormBaseParasite"/>
        </authorList>
    </citation>
    <scope>IDENTIFICATION</scope>
    <source>
        <strain evidence="3">MHco3</strain>
    </source>
</reference>
<keyword evidence="2" id="KW-1185">Reference proteome</keyword>
<sequence length="249" mass="27961">MSSFPSTAYSTAQSKWIGKDHIVAPTIAHALQNWELIKGKKVFDVGCGTGHIGNDLMSKGAAEVFGLDNSEEMIKIARSKYGDVKGLRFEHGSIAETAVSDFDVAVAFFVLQFMKDEDELTKAIQNISKSLTNDGVFVILIPNGVKDFNPKREEGIKFGAAINLDPQTELRDGLRLYVEFFDKEEVVGKSQVTFFFNETYERILKSAGFQRVEFLQPVISEEGLKLYGEEFFHSFLNPPKDIIIRAFKR</sequence>
<dbReference type="OrthoDB" id="66144at2759"/>
<dbReference type="InterPro" id="IPR025714">
    <property type="entry name" value="Methyltranfer_dom"/>
</dbReference>
<dbReference type="OMA" id="NGHYSFD"/>
<evidence type="ECO:0000259" key="1">
    <source>
        <dbReference type="Pfam" id="PF13847"/>
    </source>
</evidence>